<accession>A0A6C0LNB5</accession>
<protein>
    <submittedName>
        <fullName evidence="1">Uncharacterized protein</fullName>
    </submittedName>
</protein>
<dbReference type="AlphaFoldDB" id="A0A6C0LNB5"/>
<organism evidence="1">
    <name type="scientific">viral metagenome</name>
    <dbReference type="NCBI Taxonomy" id="1070528"/>
    <lineage>
        <taxon>unclassified sequences</taxon>
        <taxon>metagenomes</taxon>
        <taxon>organismal metagenomes</taxon>
    </lineage>
</organism>
<sequence>MSEHSDLAYPIPKLLWESLDAVLFSKGIQLARDIAAELNVPVQPLLQTLKIQEKTKFVLLPDEETTKYQCQALNQYGKTWLRCRCPVLGCAPRLCSSHCSEKYLKTPCLDNCVEVQRVIVNEETYLRKANDLYSLEGVYCGYIQNSSAVLFEIE</sequence>
<name>A0A6C0LNB5_9ZZZZ</name>
<proteinExistence type="predicted"/>
<dbReference type="EMBL" id="MN740536">
    <property type="protein sequence ID" value="QHU32229.1"/>
    <property type="molecule type" value="Genomic_DNA"/>
</dbReference>
<reference evidence="1" key="1">
    <citation type="journal article" date="2020" name="Nature">
        <title>Giant virus diversity and host interactions through global metagenomics.</title>
        <authorList>
            <person name="Schulz F."/>
            <person name="Roux S."/>
            <person name="Paez-Espino D."/>
            <person name="Jungbluth S."/>
            <person name="Walsh D.A."/>
            <person name="Denef V.J."/>
            <person name="McMahon K.D."/>
            <person name="Konstantinidis K.T."/>
            <person name="Eloe-Fadrosh E.A."/>
            <person name="Kyrpides N.C."/>
            <person name="Woyke T."/>
        </authorList>
    </citation>
    <scope>NUCLEOTIDE SEQUENCE</scope>
    <source>
        <strain evidence="1">GVMAG-M-3300027963-9</strain>
    </source>
</reference>
<evidence type="ECO:0000313" key="1">
    <source>
        <dbReference type="EMBL" id="QHU32229.1"/>
    </source>
</evidence>